<dbReference type="PANTHER" id="PTHR46401:SF2">
    <property type="entry name" value="GLYCOSYLTRANSFERASE WBBK-RELATED"/>
    <property type="match status" value="1"/>
</dbReference>
<keyword evidence="4" id="KW-1185">Reference proteome</keyword>
<evidence type="ECO:0000313" key="4">
    <source>
        <dbReference type="Proteomes" id="UP001500367"/>
    </source>
</evidence>
<organism evidence="3 4">
    <name type="scientific">Flavobacterium cheonanense</name>
    <dbReference type="NCBI Taxonomy" id="706183"/>
    <lineage>
        <taxon>Bacteria</taxon>
        <taxon>Pseudomonadati</taxon>
        <taxon>Bacteroidota</taxon>
        <taxon>Flavobacteriia</taxon>
        <taxon>Flavobacteriales</taxon>
        <taxon>Flavobacteriaceae</taxon>
        <taxon>Flavobacterium</taxon>
    </lineage>
</organism>
<keyword evidence="1" id="KW-0808">Transferase</keyword>
<dbReference type="InterPro" id="IPR001296">
    <property type="entry name" value="Glyco_trans_1"/>
</dbReference>
<evidence type="ECO:0000259" key="2">
    <source>
        <dbReference type="Pfam" id="PF00534"/>
    </source>
</evidence>
<name>A0ABP7VLH9_9FLAO</name>
<dbReference type="Proteomes" id="UP001500367">
    <property type="component" value="Unassembled WGS sequence"/>
</dbReference>
<dbReference type="Pfam" id="PF00534">
    <property type="entry name" value="Glycos_transf_1"/>
    <property type="match status" value="1"/>
</dbReference>
<evidence type="ECO:0000256" key="1">
    <source>
        <dbReference type="ARBA" id="ARBA00022679"/>
    </source>
</evidence>
<feature type="domain" description="Glycosyl transferase family 1" evidence="2">
    <location>
        <begin position="193"/>
        <end position="322"/>
    </location>
</feature>
<reference evidence="4" key="1">
    <citation type="journal article" date="2019" name="Int. J. Syst. Evol. Microbiol.">
        <title>The Global Catalogue of Microorganisms (GCM) 10K type strain sequencing project: providing services to taxonomists for standard genome sequencing and annotation.</title>
        <authorList>
            <consortium name="The Broad Institute Genomics Platform"/>
            <consortium name="The Broad Institute Genome Sequencing Center for Infectious Disease"/>
            <person name="Wu L."/>
            <person name="Ma J."/>
        </authorList>
    </citation>
    <scope>NUCLEOTIDE SEQUENCE [LARGE SCALE GENOMIC DNA]</scope>
    <source>
        <strain evidence="4">JCM 17069</strain>
    </source>
</reference>
<gene>
    <name evidence="3" type="ORF">GCM10022389_13740</name>
</gene>
<evidence type="ECO:0000313" key="3">
    <source>
        <dbReference type="EMBL" id="GAA4069831.1"/>
    </source>
</evidence>
<accession>A0ABP7VLH9</accession>
<comment type="caution">
    <text evidence="3">The sequence shown here is derived from an EMBL/GenBank/DDBJ whole genome shotgun (WGS) entry which is preliminary data.</text>
</comment>
<dbReference type="PANTHER" id="PTHR46401">
    <property type="entry name" value="GLYCOSYLTRANSFERASE WBBK-RELATED"/>
    <property type="match status" value="1"/>
</dbReference>
<dbReference type="EMBL" id="BAABCT010000003">
    <property type="protein sequence ID" value="GAA4069831.1"/>
    <property type="molecule type" value="Genomic_DNA"/>
</dbReference>
<proteinExistence type="predicted"/>
<protein>
    <submittedName>
        <fullName evidence="3">Glycosyltransferase family 1 protein</fullName>
    </submittedName>
</protein>
<dbReference type="SUPFAM" id="SSF53756">
    <property type="entry name" value="UDP-Glycosyltransferase/glycogen phosphorylase"/>
    <property type="match status" value="1"/>
</dbReference>
<dbReference type="Gene3D" id="3.40.50.2000">
    <property type="entry name" value="Glycogen Phosphorylase B"/>
    <property type="match status" value="2"/>
</dbReference>
<sequence length="352" mass="41482">MKDGGIFTIMDNCLQKISQYIENKDIKVIALVHDKSKFDYPNIEYLEFPDAKKSWFKRLYYEYFYFKKLSKKINPDIWFSLHDVSPNVIAKKRFVYCHHPTVFYKASFSDWKFDYKVGVFSILYKYLFQINIKKNQAVFVQQHWIKNEFEKLYNINNVMVCQPEFVSISNPKKIILDASKIHFFYPLIARSFKNVECIAEALILLPDSIKSAIQVHLTFDKGDSNYANYIIDQFSLAQFNFIGKLSRDEVFGYYEAMDCLLFPSKLETWGLPLSEAKAFNKPILAANLPYAKETVGDYEKVSFFDVNNPKELAQLITNFVNKTILFQGNKYTFDTKNQLNDWNAIFDFIFKK</sequence>